<comment type="caution">
    <text evidence="6">Lacks conserved residue(s) required for the propagation of feature annotation.</text>
</comment>
<dbReference type="OrthoDB" id="5944977at2759"/>
<feature type="domain" description="F5/8 type C" evidence="8">
    <location>
        <begin position="150"/>
        <end position="253"/>
    </location>
</feature>
<feature type="disulfide bond" evidence="6">
    <location>
        <begin position="134"/>
        <end position="143"/>
    </location>
</feature>
<dbReference type="PROSITE" id="PS01186">
    <property type="entry name" value="EGF_2"/>
    <property type="match status" value="4"/>
</dbReference>
<keyword evidence="4 6" id="KW-1015">Disulfide bond</keyword>
<dbReference type="SMART" id="SM00179">
    <property type="entry name" value="EGF_CA"/>
    <property type="match status" value="5"/>
</dbReference>
<dbReference type="InterPro" id="IPR000421">
    <property type="entry name" value="FA58C"/>
</dbReference>
<keyword evidence="11" id="KW-1185">Reference proteome</keyword>
<evidence type="ECO:0000256" key="2">
    <source>
        <dbReference type="ARBA" id="ARBA00022729"/>
    </source>
</evidence>
<dbReference type="InterPro" id="IPR000152">
    <property type="entry name" value="EGF-type_Asp/Asn_hydroxyl_site"/>
</dbReference>
<dbReference type="SMART" id="SM00181">
    <property type="entry name" value="EGF"/>
    <property type="match status" value="5"/>
</dbReference>
<proteinExistence type="predicted"/>
<dbReference type="PROSITE" id="PS00022">
    <property type="entry name" value="EGF_1"/>
    <property type="match status" value="2"/>
</dbReference>
<dbReference type="FunFam" id="2.10.25.10:FF:000038">
    <property type="entry name" value="Fibrillin 2"/>
    <property type="match status" value="3"/>
</dbReference>
<evidence type="ECO:0000256" key="4">
    <source>
        <dbReference type="ARBA" id="ARBA00023157"/>
    </source>
</evidence>
<keyword evidence="7" id="KW-0175">Coiled coil</keyword>
<sequence length="479" mass="53144">MQRKVQMRKECLSCMYLCSNLVEEDYDKQDVDECTTNTPDCDVNAECSNTEGSFNCSCKVGFNGDGKKCTDVDECTTDAHNCDTNAECNNTEGSFNCTCKAGFDGDGKKCTGCAASPCGKGTCQDVNGGYSCVCPLEWQGSNCKDFVDNCFSNSVGVANPDIISDQQMTASSQREVSFQASHGRLNGQGWCARNGTSRGEWLRVDFNRTVDLCAVSTQGIESSWVTEFKLSYITTKGNWISYKGADGKVVNSSCIGDQNEIESLRKECDAAKKKAKDTSDKYLAECNRLKAIVNEQQAIIHKAQDVKKIEEAMETLRIELAQKNMQIQSLQYDLYKLKEKYHNETKSLRSEVERGREKVGSLKVEIRRSLLLFVSLVYLLLEFLRSSNKCCFNMCYNNATCLVGFTDKGYKCVCPSGYTGDHCEKDINECATDAHYCSVHAHCNNIEGSFNCSCKEGFNGDGKNCTGNHDIRLSKVYPT</sequence>
<dbReference type="GO" id="GO:0005509">
    <property type="term" value="F:calcium ion binding"/>
    <property type="evidence" value="ECO:0007669"/>
    <property type="project" value="InterPro"/>
</dbReference>
<dbReference type="CDD" id="cd00054">
    <property type="entry name" value="EGF_CA"/>
    <property type="match status" value="4"/>
</dbReference>
<dbReference type="SUPFAM" id="SSF57196">
    <property type="entry name" value="EGF/Laminin"/>
    <property type="match status" value="2"/>
</dbReference>
<dbReference type="Pfam" id="PF12661">
    <property type="entry name" value="hEGF"/>
    <property type="match status" value="2"/>
</dbReference>
<dbReference type="PROSITE" id="PS01187">
    <property type="entry name" value="EGF_CA"/>
    <property type="match status" value="2"/>
</dbReference>
<dbReference type="PROSITE" id="PS50026">
    <property type="entry name" value="EGF_3"/>
    <property type="match status" value="5"/>
</dbReference>
<dbReference type="InterPro" id="IPR052235">
    <property type="entry name" value="Nephronectin_domain"/>
</dbReference>
<gene>
    <name evidence="10" type="primary">FBN1</name>
    <name evidence="10" type="ORF">AWC38_SpisGene22650</name>
</gene>
<keyword evidence="3" id="KW-0677">Repeat</keyword>
<dbReference type="PANTHER" id="PTHR24050:SF28">
    <property type="entry name" value="UROMODULIN-LIKE"/>
    <property type="match status" value="1"/>
</dbReference>
<dbReference type="PROSITE" id="PS00010">
    <property type="entry name" value="ASX_HYDROXYL"/>
    <property type="match status" value="4"/>
</dbReference>
<keyword evidence="5" id="KW-0325">Glycoprotein</keyword>
<feature type="domain" description="EGF-like" evidence="9">
    <location>
        <begin position="30"/>
        <end position="70"/>
    </location>
</feature>
<dbReference type="InterPro" id="IPR018097">
    <property type="entry name" value="EGF_Ca-bd_CS"/>
</dbReference>
<dbReference type="PROSITE" id="PS01285">
    <property type="entry name" value="FA58C_1"/>
    <property type="match status" value="1"/>
</dbReference>
<reference evidence="11" key="1">
    <citation type="journal article" date="2017" name="bioRxiv">
        <title>Comparative analysis of the genomes of Stylophora pistillata and Acropora digitifera provides evidence for extensive differences between species of corals.</title>
        <authorList>
            <person name="Voolstra C.R."/>
            <person name="Li Y."/>
            <person name="Liew Y.J."/>
            <person name="Baumgarten S."/>
            <person name="Zoccola D."/>
            <person name="Flot J.-F."/>
            <person name="Tambutte S."/>
            <person name="Allemand D."/>
            <person name="Aranda M."/>
        </authorList>
    </citation>
    <scope>NUCLEOTIDE SEQUENCE [LARGE SCALE GENOMIC DNA]</scope>
</reference>
<dbReference type="SUPFAM" id="SSF49785">
    <property type="entry name" value="Galactose-binding domain-like"/>
    <property type="match status" value="1"/>
</dbReference>
<dbReference type="PROSITE" id="PS50022">
    <property type="entry name" value="FA58C_3"/>
    <property type="match status" value="1"/>
</dbReference>
<feature type="domain" description="EGF-like" evidence="9">
    <location>
        <begin position="71"/>
        <end position="111"/>
    </location>
</feature>
<dbReference type="Pfam" id="PF12947">
    <property type="entry name" value="EGF_3"/>
    <property type="match status" value="3"/>
</dbReference>
<dbReference type="InterPro" id="IPR001881">
    <property type="entry name" value="EGF-like_Ca-bd_dom"/>
</dbReference>
<keyword evidence="1 6" id="KW-0245">EGF-like domain</keyword>
<dbReference type="STRING" id="50429.A0A2B4RA64"/>
<keyword evidence="2" id="KW-0732">Signal</keyword>
<comment type="caution">
    <text evidence="10">The sequence shown here is derived from an EMBL/GenBank/DDBJ whole genome shotgun (WGS) entry which is preliminary data.</text>
</comment>
<dbReference type="Gene3D" id="2.10.25.10">
    <property type="entry name" value="Laminin"/>
    <property type="match status" value="5"/>
</dbReference>
<dbReference type="InterPro" id="IPR009030">
    <property type="entry name" value="Growth_fac_rcpt_cys_sf"/>
</dbReference>
<feature type="domain" description="EGF-like" evidence="9">
    <location>
        <begin position="114"/>
        <end position="144"/>
    </location>
</feature>
<dbReference type="SUPFAM" id="SSF57184">
    <property type="entry name" value="Growth factor receptor domain"/>
    <property type="match status" value="1"/>
</dbReference>
<dbReference type="Pfam" id="PF00754">
    <property type="entry name" value="F5_F8_type_C"/>
    <property type="match status" value="1"/>
</dbReference>
<organism evidence="10 11">
    <name type="scientific">Stylophora pistillata</name>
    <name type="common">Smooth cauliflower coral</name>
    <dbReference type="NCBI Taxonomy" id="50429"/>
    <lineage>
        <taxon>Eukaryota</taxon>
        <taxon>Metazoa</taxon>
        <taxon>Cnidaria</taxon>
        <taxon>Anthozoa</taxon>
        <taxon>Hexacorallia</taxon>
        <taxon>Scleractinia</taxon>
        <taxon>Astrocoeniina</taxon>
        <taxon>Pocilloporidae</taxon>
        <taxon>Stylophora</taxon>
    </lineage>
</organism>
<evidence type="ECO:0000256" key="7">
    <source>
        <dbReference type="SAM" id="Coils"/>
    </source>
</evidence>
<name>A0A2B4RA64_STYPI</name>
<evidence type="ECO:0000256" key="1">
    <source>
        <dbReference type="ARBA" id="ARBA00022536"/>
    </source>
</evidence>
<evidence type="ECO:0000259" key="9">
    <source>
        <dbReference type="PROSITE" id="PS50026"/>
    </source>
</evidence>
<feature type="domain" description="EGF-like" evidence="9">
    <location>
        <begin position="426"/>
        <end position="466"/>
    </location>
</feature>
<feature type="disulfide bond" evidence="6">
    <location>
        <begin position="395"/>
        <end position="412"/>
    </location>
</feature>
<feature type="coiled-coil region" evidence="7">
    <location>
        <begin position="254"/>
        <end position="281"/>
    </location>
</feature>
<evidence type="ECO:0000313" key="11">
    <source>
        <dbReference type="Proteomes" id="UP000225706"/>
    </source>
</evidence>
<dbReference type="Proteomes" id="UP000225706">
    <property type="component" value="Unassembled WGS sequence"/>
</dbReference>
<feature type="domain" description="EGF-like" evidence="9">
    <location>
        <begin position="386"/>
        <end position="424"/>
    </location>
</feature>
<feature type="coiled-coil region" evidence="7">
    <location>
        <begin position="306"/>
        <end position="333"/>
    </location>
</feature>
<accession>A0A2B4RA64</accession>
<protein>
    <submittedName>
        <fullName evidence="10">Fibrillin-1</fullName>
    </submittedName>
</protein>
<dbReference type="InterPro" id="IPR000742">
    <property type="entry name" value="EGF"/>
</dbReference>
<evidence type="ECO:0000256" key="3">
    <source>
        <dbReference type="ARBA" id="ARBA00022737"/>
    </source>
</evidence>
<dbReference type="InterPro" id="IPR013032">
    <property type="entry name" value="EGF-like_CS"/>
</dbReference>
<evidence type="ECO:0000313" key="10">
    <source>
        <dbReference type="EMBL" id="PFX13278.1"/>
    </source>
</evidence>
<dbReference type="InterPro" id="IPR024731">
    <property type="entry name" value="NELL2-like_EGF"/>
</dbReference>
<evidence type="ECO:0000256" key="6">
    <source>
        <dbReference type="PROSITE-ProRule" id="PRU00076"/>
    </source>
</evidence>
<evidence type="ECO:0000256" key="5">
    <source>
        <dbReference type="ARBA" id="ARBA00023180"/>
    </source>
</evidence>
<dbReference type="AlphaFoldDB" id="A0A2B4RA64"/>
<dbReference type="PANTHER" id="PTHR24050">
    <property type="entry name" value="PA14 DOMAIN-CONTAINING PROTEIN"/>
    <property type="match status" value="1"/>
</dbReference>
<evidence type="ECO:0000259" key="8">
    <source>
        <dbReference type="PROSITE" id="PS50022"/>
    </source>
</evidence>
<feature type="disulfide bond" evidence="6">
    <location>
        <begin position="414"/>
        <end position="423"/>
    </location>
</feature>
<dbReference type="InterPro" id="IPR008979">
    <property type="entry name" value="Galactose-bd-like_sf"/>
</dbReference>
<dbReference type="Gene3D" id="2.60.120.260">
    <property type="entry name" value="Galactose-binding domain-like"/>
    <property type="match status" value="1"/>
</dbReference>
<dbReference type="EMBL" id="LSMT01001019">
    <property type="protein sequence ID" value="PFX13278.1"/>
    <property type="molecule type" value="Genomic_DNA"/>
</dbReference>